<dbReference type="NCBIfam" id="TIGR00447">
    <property type="entry name" value="pth"/>
    <property type="match status" value="1"/>
</dbReference>
<protein>
    <submittedName>
        <fullName evidence="4">Aminoacyl-tRNA hydrolase</fullName>
    </submittedName>
</protein>
<dbReference type="EMBL" id="JACOZA010000081">
    <property type="protein sequence ID" value="MBI2097130.1"/>
    <property type="molecule type" value="Genomic_DNA"/>
</dbReference>
<evidence type="ECO:0000256" key="2">
    <source>
        <dbReference type="ARBA" id="ARBA00022801"/>
    </source>
</evidence>
<dbReference type="Gene3D" id="3.40.50.1470">
    <property type="entry name" value="Peptidyl-tRNA hydrolase"/>
    <property type="match status" value="1"/>
</dbReference>
<comment type="caution">
    <text evidence="4">The sequence shown here is derived from an EMBL/GenBank/DDBJ whole genome shotgun (WGS) entry which is preliminary data.</text>
</comment>
<dbReference type="PANTHER" id="PTHR17224:SF1">
    <property type="entry name" value="PEPTIDYL-TRNA HYDROLASE"/>
    <property type="match status" value="1"/>
</dbReference>
<dbReference type="Proteomes" id="UP000724148">
    <property type="component" value="Unassembled WGS sequence"/>
</dbReference>
<dbReference type="InterPro" id="IPR036416">
    <property type="entry name" value="Pept_tRNA_hydro_sf"/>
</dbReference>
<keyword evidence="2 4" id="KW-0378">Hydrolase</keyword>
<dbReference type="GO" id="GO:0004045">
    <property type="term" value="F:peptidyl-tRNA hydrolase activity"/>
    <property type="evidence" value="ECO:0007669"/>
    <property type="project" value="InterPro"/>
</dbReference>
<proteinExistence type="predicted"/>
<dbReference type="PANTHER" id="PTHR17224">
    <property type="entry name" value="PEPTIDYL-TRNA HYDROLASE"/>
    <property type="match status" value="1"/>
</dbReference>
<gene>
    <name evidence="4" type="ORF">HYT40_03225</name>
</gene>
<evidence type="ECO:0000313" key="5">
    <source>
        <dbReference type="Proteomes" id="UP000724148"/>
    </source>
</evidence>
<dbReference type="AlphaFoldDB" id="A0A931SDS1"/>
<dbReference type="Pfam" id="PF01195">
    <property type="entry name" value="Pept_tRNA_hydro"/>
    <property type="match status" value="1"/>
</dbReference>
<organism evidence="4 5">
    <name type="scientific">Candidatus Sungiibacteriota bacterium</name>
    <dbReference type="NCBI Taxonomy" id="2750080"/>
    <lineage>
        <taxon>Bacteria</taxon>
        <taxon>Candidatus Sungiibacteriota</taxon>
    </lineage>
</organism>
<sequence>MILLIGLGNPGKDYEGTRHNIGRDTVLAFIKKHGFGAPTPNEKLKALLSEGKLGKERYIVILPETFMNKSGQAAQKAQLAFKPKPDRIFVVHDDADIELGRTKLSFNRDSAGHKGVESVMRALGTKKFWRFRIGIGPPQPKNLSLRGQRKWGDWSTVKNKKKRKRIPAEDLVLKRFSPAEESLMKKARLKTVGALGELTNDPPEKVMNHYNK</sequence>
<evidence type="ECO:0000256" key="3">
    <source>
        <dbReference type="ARBA" id="ARBA00022884"/>
    </source>
</evidence>
<keyword evidence="1" id="KW-0820">tRNA-binding</keyword>
<keyword evidence="3" id="KW-0694">RNA-binding</keyword>
<dbReference type="CDD" id="cd00462">
    <property type="entry name" value="PTH"/>
    <property type="match status" value="1"/>
</dbReference>
<dbReference type="InterPro" id="IPR001328">
    <property type="entry name" value="Pept_tRNA_hydro"/>
</dbReference>
<dbReference type="GO" id="GO:0000049">
    <property type="term" value="F:tRNA binding"/>
    <property type="evidence" value="ECO:0007669"/>
    <property type="project" value="UniProtKB-KW"/>
</dbReference>
<name>A0A931SDS1_9BACT</name>
<evidence type="ECO:0000256" key="1">
    <source>
        <dbReference type="ARBA" id="ARBA00022555"/>
    </source>
</evidence>
<evidence type="ECO:0000313" key="4">
    <source>
        <dbReference type="EMBL" id="MBI2097130.1"/>
    </source>
</evidence>
<reference evidence="4" key="1">
    <citation type="submission" date="2020-07" db="EMBL/GenBank/DDBJ databases">
        <title>Huge and variable diversity of episymbiotic CPR bacteria and DPANN archaea in groundwater ecosystems.</title>
        <authorList>
            <person name="He C.Y."/>
            <person name="Keren R."/>
            <person name="Whittaker M."/>
            <person name="Farag I.F."/>
            <person name="Doudna J."/>
            <person name="Cate J.H.D."/>
            <person name="Banfield J.F."/>
        </authorList>
    </citation>
    <scope>NUCLEOTIDE SEQUENCE</scope>
    <source>
        <strain evidence="4">NC_groundwater_193_Ag_S-0.1um_51_7</strain>
    </source>
</reference>
<dbReference type="SUPFAM" id="SSF53178">
    <property type="entry name" value="Peptidyl-tRNA hydrolase-like"/>
    <property type="match status" value="1"/>
</dbReference>
<accession>A0A931SDS1</accession>